<dbReference type="Proteomes" id="UP000236161">
    <property type="component" value="Unassembled WGS sequence"/>
</dbReference>
<dbReference type="OrthoDB" id="2126698at2759"/>
<dbReference type="EMBL" id="KZ453527">
    <property type="protein sequence ID" value="PKA47360.1"/>
    <property type="molecule type" value="Genomic_DNA"/>
</dbReference>
<proteinExistence type="predicted"/>
<organism evidence="1 2">
    <name type="scientific">Apostasia shenzhenica</name>
    <dbReference type="NCBI Taxonomy" id="1088818"/>
    <lineage>
        <taxon>Eukaryota</taxon>
        <taxon>Viridiplantae</taxon>
        <taxon>Streptophyta</taxon>
        <taxon>Embryophyta</taxon>
        <taxon>Tracheophyta</taxon>
        <taxon>Spermatophyta</taxon>
        <taxon>Magnoliopsida</taxon>
        <taxon>Liliopsida</taxon>
        <taxon>Asparagales</taxon>
        <taxon>Orchidaceae</taxon>
        <taxon>Apostasioideae</taxon>
        <taxon>Apostasia</taxon>
    </lineage>
</organism>
<keyword evidence="2" id="KW-1185">Reference proteome</keyword>
<gene>
    <name evidence="1" type="primary">TT12</name>
    <name evidence="1" type="ORF">AXF42_Ash021644</name>
</gene>
<evidence type="ECO:0000313" key="1">
    <source>
        <dbReference type="EMBL" id="PKA47360.1"/>
    </source>
</evidence>
<reference evidence="1 2" key="1">
    <citation type="journal article" date="2017" name="Nature">
        <title>The Apostasia genome and the evolution of orchids.</title>
        <authorList>
            <person name="Zhang G.Q."/>
            <person name="Liu K.W."/>
            <person name="Li Z."/>
            <person name="Lohaus R."/>
            <person name="Hsiao Y.Y."/>
            <person name="Niu S.C."/>
            <person name="Wang J.Y."/>
            <person name="Lin Y.C."/>
            <person name="Xu Q."/>
            <person name="Chen L.J."/>
            <person name="Yoshida K."/>
            <person name="Fujiwara S."/>
            <person name="Wang Z.W."/>
            <person name="Zhang Y.Q."/>
            <person name="Mitsuda N."/>
            <person name="Wang M."/>
            <person name="Liu G.H."/>
            <person name="Pecoraro L."/>
            <person name="Huang H.X."/>
            <person name="Xiao X.J."/>
            <person name="Lin M."/>
            <person name="Wu X.Y."/>
            <person name="Wu W.L."/>
            <person name="Chen Y.Y."/>
            <person name="Chang S.B."/>
            <person name="Sakamoto S."/>
            <person name="Ohme-Takagi M."/>
            <person name="Yagi M."/>
            <person name="Zeng S.J."/>
            <person name="Shen C.Y."/>
            <person name="Yeh C.M."/>
            <person name="Luo Y.B."/>
            <person name="Tsai W.C."/>
            <person name="Van de Peer Y."/>
            <person name="Liu Z.J."/>
        </authorList>
    </citation>
    <scope>NUCLEOTIDE SEQUENCE [LARGE SCALE GENOMIC DNA]</scope>
    <source>
        <strain evidence="2">cv. Shenzhen</strain>
        <tissue evidence="1">Stem</tissue>
    </source>
</reference>
<name>A0A2H9ZVP8_9ASPA</name>
<dbReference type="STRING" id="1088818.A0A2H9ZVP8"/>
<dbReference type="PANTHER" id="PTHR11206">
    <property type="entry name" value="MULTIDRUG RESISTANCE PROTEIN"/>
    <property type="match status" value="1"/>
</dbReference>
<accession>A0A2H9ZVP8</accession>
<sequence length="131" mass="14783">MVLHQFCSTFTQARRRDISKSWRVCLLVDPLPLCIWPPPMPPKVFGDAKCRSATNDVLWDYCFVSRSCMLLGFKGAALATSLSSWLNVALLASYAIISPCRKDSWDGFSKKAFCEIRAFLKLAIPSTLMVW</sequence>
<evidence type="ECO:0000313" key="2">
    <source>
        <dbReference type="Proteomes" id="UP000236161"/>
    </source>
</evidence>
<protein>
    <submittedName>
        <fullName evidence="1">Protein transparent TESTA 12</fullName>
    </submittedName>
</protein>
<dbReference type="AlphaFoldDB" id="A0A2H9ZVP8"/>